<dbReference type="PANTHER" id="PTHR46832">
    <property type="entry name" value="5'-METHYLTHIOADENOSINE/S-ADENOSYLHOMOCYSTEINE NUCLEOSIDASE"/>
    <property type="match status" value="1"/>
</dbReference>
<comment type="caution">
    <text evidence="2">The sequence shown here is derived from an EMBL/GenBank/DDBJ whole genome shotgun (WGS) entry which is preliminary data.</text>
</comment>
<evidence type="ECO:0000259" key="1">
    <source>
        <dbReference type="Pfam" id="PF01048"/>
    </source>
</evidence>
<dbReference type="GO" id="GO:0008782">
    <property type="term" value="F:adenosylhomocysteine nucleosidase activity"/>
    <property type="evidence" value="ECO:0007669"/>
    <property type="project" value="TreeGrafter"/>
</dbReference>
<dbReference type="GO" id="GO:0009116">
    <property type="term" value="P:nucleoside metabolic process"/>
    <property type="evidence" value="ECO:0007669"/>
    <property type="project" value="InterPro"/>
</dbReference>
<dbReference type="Gene3D" id="3.40.50.1580">
    <property type="entry name" value="Nucleoside phosphorylase domain"/>
    <property type="match status" value="1"/>
</dbReference>
<organism evidence="2 3">
    <name type="scientific">Streptomyces europaeiscabiei</name>
    <dbReference type="NCBI Taxonomy" id="146819"/>
    <lineage>
        <taxon>Bacteria</taxon>
        <taxon>Bacillati</taxon>
        <taxon>Actinomycetota</taxon>
        <taxon>Actinomycetes</taxon>
        <taxon>Kitasatosporales</taxon>
        <taxon>Streptomycetaceae</taxon>
        <taxon>Streptomyces</taxon>
    </lineage>
</organism>
<dbReference type="PANTHER" id="PTHR46832:SF1">
    <property type="entry name" value="5'-METHYLTHIOADENOSINE_S-ADENOSYLHOMOCYSTEINE NUCLEOSIDASE"/>
    <property type="match status" value="1"/>
</dbReference>
<dbReference type="GO" id="GO:0008930">
    <property type="term" value="F:methylthioadenosine nucleosidase activity"/>
    <property type="evidence" value="ECO:0007669"/>
    <property type="project" value="TreeGrafter"/>
</dbReference>
<gene>
    <name evidence="2" type="ORF">PV367_00395</name>
</gene>
<reference evidence="2" key="1">
    <citation type="journal article" date="2023" name="Microb. Genom.">
        <title>Mesoterricola silvestris gen. nov., sp. nov., Mesoterricola sediminis sp. nov., Geothrix oryzae sp. nov., Geothrix edaphica sp. nov., Geothrix rubra sp. nov., and Geothrix limicola sp. nov., six novel members of Acidobacteriota isolated from soils.</title>
        <authorList>
            <person name="Weisberg A.J."/>
            <person name="Pearce E."/>
            <person name="Kramer C.G."/>
            <person name="Chang J.H."/>
            <person name="Clarke C.R."/>
        </authorList>
    </citation>
    <scope>NUCLEOTIDE SEQUENCE</scope>
    <source>
        <strain evidence="2">ND06-05F</strain>
    </source>
</reference>
<feature type="domain" description="Nucleoside phosphorylase" evidence="1">
    <location>
        <begin position="122"/>
        <end position="194"/>
    </location>
</feature>
<dbReference type="InterPro" id="IPR000845">
    <property type="entry name" value="Nucleoside_phosphorylase_d"/>
</dbReference>
<dbReference type="AlphaFoldDB" id="A0AAJ2PJR4"/>
<dbReference type="EMBL" id="JARAWN010000002">
    <property type="protein sequence ID" value="MDX3128301.1"/>
    <property type="molecule type" value="Genomic_DNA"/>
</dbReference>
<dbReference type="RefSeq" id="WP_051948760.1">
    <property type="nucleotide sequence ID" value="NZ_JARAWN010000002.1"/>
</dbReference>
<dbReference type="Pfam" id="PF01048">
    <property type="entry name" value="PNP_UDP_1"/>
    <property type="match status" value="2"/>
</dbReference>
<dbReference type="GO" id="GO:0019284">
    <property type="term" value="P:L-methionine salvage from S-adenosylmethionine"/>
    <property type="evidence" value="ECO:0007669"/>
    <property type="project" value="TreeGrafter"/>
</dbReference>
<accession>A0AAJ2PJR4</accession>
<proteinExistence type="predicted"/>
<feature type="domain" description="Nucleoside phosphorylase" evidence="1">
    <location>
        <begin position="44"/>
        <end position="82"/>
    </location>
</feature>
<dbReference type="GO" id="GO:0005829">
    <property type="term" value="C:cytosol"/>
    <property type="evidence" value="ECO:0007669"/>
    <property type="project" value="TreeGrafter"/>
</dbReference>
<dbReference type="NCBIfam" id="NF004168">
    <property type="entry name" value="PRK05634.1"/>
    <property type="match status" value="1"/>
</dbReference>
<dbReference type="SUPFAM" id="SSF53167">
    <property type="entry name" value="Purine and uridine phosphorylases"/>
    <property type="match status" value="1"/>
</dbReference>
<name>A0AAJ2PJR4_9ACTN</name>
<evidence type="ECO:0000313" key="2">
    <source>
        <dbReference type="EMBL" id="MDX3128301.1"/>
    </source>
</evidence>
<protein>
    <submittedName>
        <fullName evidence="2">Nucleosidase</fullName>
    </submittedName>
</protein>
<dbReference type="Proteomes" id="UP001273589">
    <property type="component" value="Unassembled WGS sequence"/>
</dbReference>
<sequence length="202" mass="21589">MLFSPEAVPSFTVPLRGEIRPDRPLIVTAAEAEAARFDDTFPVLITGMGKVRAAMELTLALSSARPREIVNLGTAGALKASLSGLLEVSRVIQHDLPDDVLRRLSGVSFGRPLTLRPETGPTLATGDAFVTDGRVRDLLAERADLVDMEGYAIASVAERFGVPVRIVKYVSDRADEAAEAAWPEAAAAASDVLARWISDHLA</sequence>
<evidence type="ECO:0000313" key="3">
    <source>
        <dbReference type="Proteomes" id="UP001273589"/>
    </source>
</evidence>
<dbReference type="InterPro" id="IPR035994">
    <property type="entry name" value="Nucleoside_phosphorylase_sf"/>
</dbReference>